<feature type="binding site" evidence="18">
    <location>
        <position position="161"/>
    </location>
    <ligand>
        <name>K(+)</name>
        <dbReference type="ChEBI" id="CHEBI:29103"/>
    </ligand>
</feature>
<comment type="function">
    <text evidence="17">Catalyzes the dehydration of the S-form of NAD(P)HX at the expense of ADP, which is converted to AMP. Together with NAD(P)HX epimerase, which catalyzes the epimerization of the S- and R-forms, the enzyme allows the repair of both epimers of NAD(P)HX, a damaged form of NAD(P)H that is a result of enzymatic or heat-dependent hydration.</text>
</comment>
<dbReference type="Proteomes" id="UP000064137">
    <property type="component" value="Chromosome"/>
</dbReference>
<dbReference type="NCBIfam" id="TIGR00196">
    <property type="entry name" value="yjeF_cterm"/>
    <property type="match status" value="1"/>
</dbReference>
<feature type="domain" description="YjeF C-terminal" evidence="20">
    <location>
        <begin position="222"/>
        <end position="490"/>
    </location>
</feature>
<dbReference type="InterPro" id="IPR000631">
    <property type="entry name" value="CARKD"/>
</dbReference>
<organism evidence="22 23">
    <name type="scientific">Pseudomonas oryzihabitans</name>
    <dbReference type="NCBI Taxonomy" id="47885"/>
    <lineage>
        <taxon>Bacteria</taxon>
        <taxon>Pseudomonadati</taxon>
        <taxon>Pseudomonadota</taxon>
        <taxon>Gammaproteobacteria</taxon>
        <taxon>Pseudomonadales</taxon>
        <taxon>Pseudomonadaceae</taxon>
        <taxon>Pseudomonas</taxon>
    </lineage>
</organism>
<evidence type="ECO:0000256" key="1">
    <source>
        <dbReference type="ARBA" id="ARBA00000013"/>
    </source>
</evidence>
<comment type="similarity">
    <text evidence="3 19">In the N-terminal section; belongs to the NnrE/AIBP family.</text>
</comment>
<evidence type="ECO:0000313" key="22">
    <source>
        <dbReference type="EMBL" id="ALZ86304.1"/>
    </source>
</evidence>
<feature type="binding site" evidence="18">
    <location>
        <position position="63"/>
    </location>
    <ligand>
        <name>K(+)</name>
        <dbReference type="ChEBI" id="CHEBI:29103"/>
    </ligand>
</feature>
<feature type="binding site" evidence="18">
    <location>
        <begin position="129"/>
        <end position="135"/>
    </location>
    <ligand>
        <name>(6S)-NADPHX</name>
        <dbReference type="ChEBI" id="CHEBI:64076"/>
    </ligand>
</feature>
<dbReference type="PROSITE" id="PS51385">
    <property type="entry name" value="YJEF_N"/>
    <property type="match status" value="1"/>
</dbReference>
<evidence type="ECO:0000256" key="6">
    <source>
        <dbReference type="ARBA" id="ARBA00022741"/>
    </source>
</evidence>
<comment type="similarity">
    <text evidence="4 19">In the C-terminal section; belongs to the NnrD/CARKD family.</text>
</comment>
<dbReference type="SUPFAM" id="SSF64153">
    <property type="entry name" value="YjeF N-terminal domain-like"/>
    <property type="match status" value="1"/>
</dbReference>
<reference evidence="22 23" key="1">
    <citation type="submission" date="2016-01" db="EMBL/GenBank/DDBJ databases">
        <title>Annotation of Pseudomonas oryzihabitans USDA-ARS-USMARC-56511.</title>
        <authorList>
            <person name="Harhay G.P."/>
            <person name="Harhay D.M."/>
            <person name="Smith T.P.L."/>
            <person name="Bono J.L."/>
            <person name="Heaton M.P."/>
            <person name="Clawson M.L."/>
            <person name="Chitko-Mckown C.G."/>
            <person name="Capik S.F."/>
            <person name="DeDonder K.D."/>
            <person name="Apley M.D."/>
            <person name="Lubbers B.V."/>
            <person name="White B.J."/>
            <person name="Larson R.L."/>
        </authorList>
    </citation>
    <scope>NUCLEOTIDE SEQUENCE [LARGE SCALE GENOMIC DNA]</scope>
    <source>
        <strain evidence="22 23">USDA-ARS-USMARC-56511</strain>
    </source>
</reference>
<evidence type="ECO:0000256" key="14">
    <source>
        <dbReference type="ARBA" id="ARBA00025153"/>
    </source>
</evidence>
<feature type="binding site" evidence="17">
    <location>
        <begin position="403"/>
        <end position="407"/>
    </location>
    <ligand>
        <name>AMP</name>
        <dbReference type="ChEBI" id="CHEBI:456215"/>
    </ligand>
</feature>
<keyword evidence="7 17" id="KW-0067">ATP-binding</keyword>
<evidence type="ECO:0000256" key="19">
    <source>
        <dbReference type="PIRNR" id="PIRNR017184"/>
    </source>
</evidence>
<dbReference type="EC" id="4.2.1.136" evidence="19"/>
<keyword evidence="13" id="KW-0511">Multifunctional enzyme</keyword>
<dbReference type="GO" id="GO:0052855">
    <property type="term" value="F:ADP-dependent NAD(P)H-hydrate dehydratase activity"/>
    <property type="evidence" value="ECO:0007669"/>
    <property type="project" value="UniProtKB-UniRule"/>
</dbReference>
<dbReference type="OrthoDB" id="9806925at2"/>
<keyword evidence="12 17" id="KW-0456">Lyase</keyword>
<dbReference type="NCBIfam" id="TIGR00197">
    <property type="entry name" value="yjeF_nterm"/>
    <property type="match status" value="1"/>
</dbReference>
<dbReference type="KEGG" id="por:APT59_19605"/>
<feature type="binding site" evidence="17">
    <location>
        <position position="433"/>
    </location>
    <ligand>
        <name>(6S)-NADPHX</name>
        <dbReference type="ChEBI" id="CHEBI:64076"/>
    </ligand>
</feature>
<evidence type="ECO:0000256" key="12">
    <source>
        <dbReference type="ARBA" id="ARBA00023239"/>
    </source>
</evidence>
<keyword evidence="6 17" id="KW-0547">Nucleotide-binding</keyword>
<feature type="binding site" evidence="18">
    <location>
        <position position="140"/>
    </location>
    <ligand>
        <name>(6S)-NADPHX</name>
        <dbReference type="ChEBI" id="CHEBI:64076"/>
    </ligand>
</feature>
<dbReference type="GO" id="GO:0052856">
    <property type="term" value="F:NAD(P)HX epimerase activity"/>
    <property type="evidence" value="ECO:0007669"/>
    <property type="project" value="UniProtKB-UniRule"/>
</dbReference>
<evidence type="ECO:0000256" key="4">
    <source>
        <dbReference type="ARBA" id="ARBA00009524"/>
    </source>
</evidence>
<dbReference type="Gene3D" id="3.40.1190.20">
    <property type="match status" value="1"/>
</dbReference>
<dbReference type="SUPFAM" id="SSF53613">
    <property type="entry name" value="Ribokinase-like"/>
    <property type="match status" value="1"/>
</dbReference>
<comment type="similarity">
    <text evidence="17">Belongs to the NnrD/CARKD family.</text>
</comment>
<comment type="catalytic activity">
    <reaction evidence="16 17 19">
        <text>(6S)-NADPHX + ADP = AMP + phosphate + NADPH + H(+)</text>
        <dbReference type="Rhea" id="RHEA:32235"/>
        <dbReference type="ChEBI" id="CHEBI:15378"/>
        <dbReference type="ChEBI" id="CHEBI:43474"/>
        <dbReference type="ChEBI" id="CHEBI:57783"/>
        <dbReference type="ChEBI" id="CHEBI:64076"/>
        <dbReference type="ChEBI" id="CHEBI:456215"/>
        <dbReference type="ChEBI" id="CHEBI:456216"/>
        <dbReference type="EC" id="4.2.1.136"/>
    </reaction>
</comment>
<comment type="catalytic activity">
    <reaction evidence="15 17 19">
        <text>(6S)-NADHX + ADP = AMP + phosphate + NADH + H(+)</text>
        <dbReference type="Rhea" id="RHEA:32223"/>
        <dbReference type="ChEBI" id="CHEBI:15378"/>
        <dbReference type="ChEBI" id="CHEBI:43474"/>
        <dbReference type="ChEBI" id="CHEBI:57945"/>
        <dbReference type="ChEBI" id="CHEBI:64074"/>
        <dbReference type="ChEBI" id="CHEBI:456215"/>
        <dbReference type="ChEBI" id="CHEBI:456216"/>
        <dbReference type="EC" id="4.2.1.136"/>
    </reaction>
</comment>
<dbReference type="PANTHER" id="PTHR12592:SF0">
    <property type="entry name" value="ATP-DEPENDENT (S)-NAD(P)H-HYDRATE DEHYDRATASE"/>
    <property type="match status" value="1"/>
</dbReference>
<evidence type="ECO:0000256" key="7">
    <source>
        <dbReference type="ARBA" id="ARBA00022840"/>
    </source>
</evidence>
<dbReference type="Gene3D" id="3.40.50.10260">
    <property type="entry name" value="YjeF N-terminal domain"/>
    <property type="match status" value="1"/>
</dbReference>
<evidence type="ECO:0000256" key="9">
    <source>
        <dbReference type="ARBA" id="ARBA00022958"/>
    </source>
</evidence>
<feature type="binding site" evidence="17">
    <location>
        <position position="257"/>
    </location>
    <ligand>
        <name>(6S)-NADPHX</name>
        <dbReference type="ChEBI" id="CHEBI:64076"/>
    </ligand>
</feature>
<evidence type="ECO:0000259" key="21">
    <source>
        <dbReference type="PROSITE" id="PS51385"/>
    </source>
</evidence>
<evidence type="ECO:0000256" key="8">
    <source>
        <dbReference type="ARBA" id="ARBA00022857"/>
    </source>
</evidence>
<keyword evidence="11 18" id="KW-0413">Isomerase</keyword>
<dbReference type="Pfam" id="PF03853">
    <property type="entry name" value="YjeF_N"/>
    <property type="match status" value="1"/>
</dbReference>
<keyword evidence="10 17" id="KW-0520">NAD</keyword>
<dbReference type="CDD" id="cd01171">
    <property type="entry name" value="YXKO-related"/>
    <property type="match status" value="1"/>
</dbReference>
<feature type="binding site" evidence="17">
    <location>
        <position position="432"/>
    </location>
    <ligand>
        <name>AMP</name>
        <dbReference type="ChEBI" id="CHEBI:456215"/>
    </ligand>
</feature>
<comment type="function">
    <text evidence="14 19">Bifunctional enzyme that catalyzes the epimerization of the S- and R-forms of NAD(P)HX and the dehydration of the S-form of NAD(P)HX at the expense of ADP, which is converted to AMP. This allows the repair of both epimers of NAD(P)HX, a damaged form of NAD(P)H that is a result of enzymatic or heat-dependent hydration.</text>
</comment>
<feature type="binding site" evidence="18">
    <location>
        <position position="158"/>
    </location>
    <ligand>
        <name>(6S)-NADPHX</name>
        <dbReference type="ChEBI" id="CHEBI:64076"/>
    </ligand>
</feature>
<evidence type="ECO:0000259" key="20">
    <source>
        <dbReference type="PROSITE" id="PS51383"/>
    </source>
</evidence>
<accession>A0A0U4VSQ6</accession>
<comment type="cofactor">
    <cofactor evidence="18 19">
        <name>K(+)</name>
        <dbReference type="ChEBI" id="CHEBI:29103"/>
    </cofactor>
    <text evidence="18 19">Binds 1 potassium ion per subunit.</text>
</comment>
<dbReference type="RefSeq" id="WP_059316396.1">
    <property type="nucleotide sequence ID" value="NZ_CP013987.1"/>
</dbReference>
<comment type="catalytic activity">
    <reaction evidence="2 18 19">
        <text>(6R)-NADPHX = (6S)-NADPHX</text>
        <dbReference type="Rhea" id="RHEA:32227"/>
        <dbReference type="ChEBI" id="CHEBI:64076"/>
        <dbReference type="ChEBI" id="CHEBI:64077"/>
        <dbReference type="EC" id="5.1.99.6"/>
    </reaction>
</comment>
<evidence type="ECO:0000256" key="5">
    <source>
        <dbReference type="ARBA" id="ARBA00022723"/>
    </source>
</evidence>
<feature type="binding site" evidence="17">
    <location>
        <position position="366"/>
    </location>
    <ligand>
        <name>(6S)-NADPHX</name>
        <dbReference type="ChEBI" id="CHEBI:64076"/>
    </ligand>
</feature>
<dbReference type="HAMAP" id="MF_01966">
    <property type="entry name" value="NADHX_epimerase"/>
    <property type="match status" value="1"/>
</dbReference>
<evidence type="ECO:0000313" key="23">
    <source>
        <dbReference type="Proteomes" id="UP000064137"/>
    </source>
</evidence>
<keyword evidence="5 18" id="KW-0479">Metal-binding</keyword>
<feature type="binding site" evidence="18">
    <location>
        <position position="125"/>
    </location>
    <ligand>
        <name>K(+)</name>
        <dbReference type="ChEBI" id="CHEBI:29103"/>
    </ligand>
</feature>
<dbReference type="GO" id="GO:0046872">
    <property type="term" value="F:metal ion binding"/>
    <property type="evidence" value="ECO:0007669"/>
    <property type="project" value="UniProtKB-UniRule"/>
</dbReference>
<evidence type="ECO:0000256" key="13">
    <source>
        <dbReference type="ARBA" id="ARBA00023268"/>
    </source>
</evidence>
<dbReference type="AlphaFoldDB" id="A0A0U4VSQ6"/>
<sequence>MHDELPFQLYSAKQVRDLDAQLIAGGLPGLELMRRAAAAAWRSLRHGWPHAGALCVLAGGGNNAGDGYLVASLARKAGWQARVWYLAEPAGLKGDAALAHAEALAAGVDIQPWRADAPLDGVVVDALLGTGLKDAAREPYASAIDRVNASELPVVAIDLPSGLDADTGAAAGALVRADLTITFIGLKLGLFTGKGPDHVGSLVFEPLIEEPQNPAHATAQRLAPGNLPRLAARPLNAHKGQYGHLLVIGGDEGTGGAAIMTSEAALRCGAGMLSLATRPSNVTAVLARRPEVMVAGVHSSFAVLELAKKADVLAVGPGLGQGAWGKALASAAATLDVAQVWDADALNLLAAGVVESPRGSWVMTPHPGEAARLLDVLIKDIEADRPGSARELARRYGGVALLKGFGTLIAHPDGRMALCGEGHPAMATGGLGDILTGIIAALLGQGLPPFEAACLGAWLHGRAGAELGRQGRGLAASDLPPVARQLLEELQPCLN</sequence>
<dbReference type="InterPro" id="IPR030677">
    <property type="entry name" value="Nnr"/>
</dbReference>
<evidence type="ECO:0000256" key="18">
    <source>
        <dbReference type="HAMAP-Rule" id="MF_01966"/>
    </source>
</evidence>
<dbReference type="Pfam" id="PF01256">
    <property type="entry name" value="Carb_kinase"/>
    <property type="match status" value="1"/>
</dbReference>
<comment type="cofactor">
    <cofactor evidence="17">
        <name>Mg(2+)</name>
        <dbReference type="ChEBI" id="CHEBI:18420"/>
    </cofactor>
</comment>
<dbReference type="InterPro" id="IPR036652">
    <property type="entry name" value="YjeF_N_dom_sf"/>
</dbReference>
<feature type="domain" description="YjeF N-terminal" evidence="21">
    <location>
        <begin position="15"/>
        <end position="215"/>
    </location>
</feature>
<keyword evidence="8 17" id="KW-0521">NADP</keyword>
<dbReference type="PANTHER" id="PTHR12592">
    <property type="entry name" value="ATP-DEPENDENT (S)-NAD(P)H-HYDRATE DEHYDRATASE FAMILY MEMBER"/>
    <property type="match status" value="1"/>
</dbReference>
<dbReference type="GO" id="GO:0110051">
    <property type="term" value="P:metabolite repair"/>
    <property type="evidence" value="ECO:0007669"/>
    <property type="project" value="TreeGrafter"/>
</dbReference>
<dbReference type="InterPro" id="IPR029056">
    <property type="entry name" value="Ribokinase-like"/>
</dbReference>
<evidence type="ECO:0000256" key="10">
    <source>
        <dbReference type="ARBA" id="ARBA00023027"/>
    </source>
</evidence>
<feature type="binding site" evidence="17">
    <location>
        <position position="318"/>
    </location>
    <ligand>
        <name>(6S)-NADPHX</name>
        <dbReference type="ChEBI" id="CHEBI:64076"/>
    </ligand>
</feature>
<dbReference type="InterPro" id="IPR004443">
    <property type="entry name" value="YjeF_N_dom"/>
</dbReference>
<protein>
    <recommendedName>
        <fullName evidence="19">Bifunctional NAD(P)H-hydrate repair enzyme</fullName>
    </recommendedName>
    <alternativeName>
        <fullName evidence="19">Nicotinamide nucleotide repair protein</fullName>
    </alternativeName>
    <domain>
        <recommendedName>
            <fullName evidence="19">ADP-dependent (S)-NAD(P)H-hydrate dehydratase</fullName>
            <ecNumber evidence="19">4.2.1.136</ecNumber>
        </recommendedName>
        <alternativeName>
            <fullName evidence="19">ADP-dependent NAD(P)HX dehydratase</fullName>
        </alternativeName>
    </domain>
    <domain>
        <recommendedName>
            <fullName evidence="19">NAD(P)H-hydrate epimerase</fullName>
            <ecNumber evidence="19">5.1.99.6</ecNumber>
        </recommendedName>
    </domain>
</protein>
<gene>
    <name evidence="18" type="primary">nnrE</name>
    <name evidence="17" type="synonym">nnrD</name>
    <name evidence="22" type="ORF">APT59_19605</name>
</gene>
<comment type="subunit">
    <text evidence="17">Homotetramer.</text>
</comment>
<evidence type="ECO:0000256" key="11">
    <source>
        <dbReference type="ARBA" id="ARBA00023235"/>
    </source>
</evidence>
<dbReference type="EMBL" id="CP013987">
    <property type="protein sequence ID" value="ALZ86304.1"/>
    <property type="molecule type" value="Genomic_DNA"/>
</dbReference>
<dbReference type="GO" id="GO:0046496">
    <property type="term" value="P:nicotinamide nucleotide metabolic process"/>
    <property type="evidence" value="ECO:0007669"/>
    <property type="project" value="UniProtKB-UniRule"/>
</dbReference>
<evidence type="ECO:0000256" key="2">
    <source>
        <dbReference type="ARBA" id="ARBA00000909"/>
    </source>
</evidence>
<keyword evidence="9 18" id="KW-0630">Potassium</keyword>
<evidence type="ECO:0000256" key="17">
    <source>
        <dbReference type="HAMAP-Rule" id="MF_01965"/>
    </source>
</evidence>
<proteinExistence type="inferred from homology"/>
<comment type="similarity">
    <text evidence="18">Belongs to the NnrE/AIBP family.</text>
</comment>
<dbReference type="PROSITE" id="PS51383">
    <property type="entry name" value="YJEF_C_3"/>
    <property type="match status" value="1"/>
</dbReference>
<evidence type="ECO:0000256" key="15">
    <source>
        <dbReference type="ARBA" id="ARBA00048238"/>
    </source>
</evidence>
<dbReference type="EC" id="5.1.99.6" evidence="19"/>
<comment type="caution">
    <text evidence="18">Lacks conserved residue(s) required for the propagation of feature annotation.</text>
</comment>
<evidence type="ECO:0000256" key="16">
    <source>
        <dbReference type="ARBA" id="ARBA00049209"/>
    </source>
</evidence>
<evidence type="ECO:0000256" key="3">
    <source>
        <dbReference type="ARBA" id="ARBA00006001"/>
    </source>
</evidence>
<name>A0A0U4VSQ6_9PSED</name>
<dbReference type="PIRSF" id="PIRSF017184">
    <property type="entry name" value="Nnr"/>
    <property type="match status" value="1"/>
</dbReference>
<dbReference type="GO" id="GO:0005524">
    <property type="term" value="F:ATP binding"/>
    <property type="evidence" value="ECO:0007669"/>
    <property type="project" value="UniProtKB-UniRule"/>
</dbReference>
<comment type="function">
    <text evidence="18">Catalyzes the epimerization of the S- and R-forms of NAD(P)HX, a damaged form of NAD(P)H that is a result of enzymatic or heat-dependent hydration. This is a prerequisite for the S-specific NAD(P)H-hydrate dehydratase to allow the repair of both epimers of NAD(P)HX.</text>
</comment>
<dbReference type="HAMAP" id="MF_01965">
    <property type="entry name" value="NADHX_dehydratase"/>
    <property type="match status" value="1"/>
</dbReference>
<comment type="catalytic activity">
    <reaction evidence="1 18 19">
        <text>(6R)-NADHX = (6S)-NADHX</text>
        <dbReference type="Rhea" id="RHEA:32215"/>
        <dbReference type="ChEBI" id="CHEBI:64074"/>
        <dbReference type="ChEBI" id="CHEBI:64075"/>
        <dbReference type="EC" id="5.1.99.6"/>
    </reaction>
</comment>